<dbReference type="Pfam" id="PF02622">
    <property type="entry name" value="DUF179"/>
    <property type="match status" value="1"/>
</dbReference>
<dbReference type="PANTHER" id="PTHR30327">
    <property type="entry name" value="UNCHARACTERIZED PROTEIN YQGE"/>
    <property type="match status" value="1"/>
</dbReference>
<dbReference type="PANTHER" id="PTHR30327:SF1">
    <property type="entry name" value="UPF0301 PROTEIN YQGE"/>
    <property type="match status" value="1"/>
</dbReference>
<protein>
    <recommendedName>
        <fullName evidence="2">UPF0301 protein LPB301_15180</fullName>
    </recommendedName>
</protein>
<dbReference type="HAMAP" id="MF_00758">
    <property type="entry name" value="UPF0301"/>
    <property type="match status" value="1"/>
</dbReference>
<proteinExistence type="inferred from homology"/>
<dbReference type="Gene3D" id="3.40.1740.10">
    <property type="entry name" value="VC0467-like"/>
    <property type="match status" value="1"/>
</dbReference>
<reference evidence="4" key="1">
    <citation type="submission" date="2016-02" db="EMBL/GenBank/DDBJ databases">
        <title>Paenibacillus sp. LPB0068, isolated from Crassostrea gigas.</title>
        <authorList>
            <person name="Shin S.-K."/>
            <person name="Yi H."/>
        </authorList>
    </citation>
    <scope>NUCLEOTIDE SEQUENCE [LARGE SCALE GENOMIC DNA]</scope>
    <source>
        <strain evidence="4">KCTC 23969</strain>
    </source>
</reference>
<dbReference type="InterPro" id="IPR003774">
    <property type="entry name" value="AlgH-like"/>
</dbReference>
<dbReference type="GO" id="GO:0005829">
    <property type="term" value="C:cytosol"/>
    <property type="evidence" value="ECO:0007669"/>
    <property type="project" value="TreeGrafter"/>
</dbReference>
<comment type="similarity">
    <text evidence="1 2">Belongs to the UPF0301 (AlgH) family.</text>
</comment>
<accession>A0A1B8TRB2</accession>
<dbReference type="EMBL" id="LSFL01000041">
    <property type="protein sequence ID" value="OBY62223.1"/>
    <property type="molecule type" value="Genomic_DNA"/>
</dbReference>
<evidence type="ECO:0000256" key="1">
    <source>
        <dbReference type="ARBA" id="ARBA00009600"/>
    </source>
</evidence>
<comment type="caution">
    <text evidence="3">The sequence shown here is derived from an EMBL/GenBank/DDBJ whole genome shotgun (WGS) entry which is preliminary data.</text>
</comment>
<dbReference type="RefSeq" id="WP_068364073.1">
    <property type="nucleotide sequence ID" value="NZ_CP019337.1"/>
</dbReference>
<dbReference type="Proteomes" id="UP000092612">
    <property type="component" value="Unassembled WGS sequence"/>
</dbReference>
<dbReference type="SUPFAM" id="SSF143456">
    <property type="entry name" value="VC0467-like"/>
    <property type="match status" value="1"/>
</dbReference>
<keyword evidence="4" id="KW-1185">Reference proteome</keyword>
<dbReference type="STRING" id="996801.BW723_16465"/>
<evidence type="ECO:0000313" key="3">
    <source>
        <dbReference type="EMBL" id="OBY62223.1"/>
    </source>
</evidence>
<dbReference type="AlphaFoldDB" id="A0A1B8TRB2"/>
<name>A0A1B8TRB2_9FLAO</name>
<gene>
    <name evidence="3" type="ORF">LPB301_15180</name>
</gene>
<organism evidence="3 4">
    <name type="scientific">Polaribacter reichenbachii</name>
    <dbReference type="NCBI Taxonomy" id="996801"/>
    <lineage>
        <taxon>Bacteria</taxon>
        <taxon>Pseudomonadati</taxon>
        <taxon>Bacteroidota</taxon>
        <taxon>Flavobacteriia</taxon>
        <taxon>Flavobacteriales</taxon>
        <taxon>Flavobacteriaceae</taxon>
    </lineage>
</organism>
<sequence length="185" mass="21225">MAYLKPLKGRLLIAEPSILNDSSFNRAIVLITEHTDFNSVGFILNRPLDYTLQDLIPEIDSDFTIYQGGPVEQDNLYFVHKVPELIPESIEVAKGIFWGGNFDSLKLLLNENLLEKSDIRFFLGYSGWGKHQLTDEININSWFISENDIENIFSENDDSLWRNKILQKGGDYKLWANAPSDIQLN</sequence>
<dbReference type="OrthoDB" id="9807486at2"/>
<evidence type="ECO:0000256" key="2">
    <source>
        <dbReference type="HAMAP-Rule" id="MF_00758"/>
    </source>
</evidence>
<evidence type="ECO:0000313" key="4">
    <source>
        <dbReference type="Proteomes" id="UP000092612"/>
    </source>
</evidence>
<dbReference type="KEGG" id="prn:BW723_16465"/>